<evidence type="ECO:0000313" key="1">
    <source>
        <dbReference type="EMBL" id="OWP03612.1"/>
    </source>
</evidence>
<dbReference type="EMBL" id="MZNU01000176">
    <property type="protein sequence ID" value="OWP03612.1"/>
    <property type="molecule type" value="Genomic_DNA"/>
</dbReference>
<sequence length="127" mass="14141">MRGQKPPAPHRQGRDRFERGAWIANEDPHGEYALVSKAVDVQHKLTGTTLGINSPQLLATLKEVVRYYPGEPLDFGARLAIEDRYMTLVHHREEIRPYGEVVGDATIKAHVALLLGYLDTEAGAQRG</sequence>
<proteinExistence type="predicted"/>
<gene>
    <name evidence="1" type="ORF">B2J93_7630</name>
</gene>
<evidence type="ECO:0000313" key="2">
    <source>
        <dbReference type="Proteomes" id="UP000242519"/>
    </source>
</evidence>
<dbReference type="Proteomes" id="UP000242519">
    <property type="component" value="Unassembled WGS sequence"/>
</dbReference>
<organism evidence="1 2">
    <name type="scientific">Diplocarpon coronariae</name>
    <dbReference type="NCBI Taxonomy" id="2795749"/>
    <lineage>
        <taxon>Eukaryota</taxon>
        <taxon>Fungi</taxon>
        <taxon>Dikarya</taxon>
        <taxon>Ascomycota</taxon>
        <taxon>Pezizomycotina</taxon>
        <taxon>Leotiomycetes</taxon>
        <taxon>Helotiales</taxon>
        <taxon>Drepanopezizaceae</taxon>
        <taxon>Diplocarpon</taxon>
    </lineage>
</organism>
<comment type="caution">
    <text evidence="1">The sequence shown here is derived from an EMBL/GenBank/DDBJ whole genome shotgun (WGS) entry which is preliminary data.</text>
</comment>
<dbReference type="STRING" id="503106.A0A218Z768"/>
<accession>A0A218Z768</accession>
<reference evidence="1 2" key="1">
    <citation type="submission" date="2017-04" db="EMBL/GenBank/DDBJ databases">
        <title>Draft genome sequence of Marssonina coronaria NL1: causal agent of apple blotch.</title>
        <authorList>
            <person name="Cheng Q."/>
        </authorList>
    </citation>
    <scope>NUCLEOTIDE SEQUENCE [LARGE SCALE GENOMIC DNA]</scope>
    <source>
        <strain evidence="1 2">NL1</strain>
    </source>
</reference>
<protein>
    <submittedName>
        <fullName evidence="1">Uncharacterized protein</fullName>
    </submittedName>
</protein>
<dbReference type="AlphaFoldDB" id="A0A218Z768"/>
<dbReference type="InParanoid" id="A0A218Z768"/>
<keyword evidence="2" id="KW-1185">Reference proteome</keyword>
<name>A0A218Z768_9HELO</name>